<dbReference type="InterPro" id="IPR051908">
    <property type="entry name" value="Ribosomal_N-acetyltransferase"/>
</dbReference>
<organism evidence="2 3">
    <name type="scientific">Paenibacillus agricola</name>
    <dbReference type="NCBI Taxonomy" id="2716264"/>
    <lineage>
        <taxon>Bacteria</taxon>
        <taxon>Bacillati</taxon>
        <taxon>Bacillota</taxon>
        <taxon>Bacilli</taxon>
        <taxon>Bacillales</taxon>
        <taxon>Paenibacillaceae</taxon>
        <taxon>Paenibacillus</taxon>
    </lineage>
</organism>
<dbReference type="Gene3D" id="3.40.630.30">
    <property type="match status" value="1"/>
</dbReference>
<dbReference type="EMBL" id="JAAOIW010000004">
    <property type="protein sequence ID" value="NHN30480.1"/>
    <property type="molecule type" value="Genomic_DNA"/>
</dbReference>
<evidence type="ECO:0000259" key="1">
    <source>
        <dbReference type="PROSITE" id="PS51186"/>
    </source>
</evidence>
<protein>
    <submittedName>
        <fullName evidence="2">GNAT family N-acetyltransferase</fullName>
    </submittedName>
</protein>
<dbReference type="PANTHER" id="PTHR43441:SF12">
    <property type="entry name" value="RIBOSOMAL N-ACETYLTRANSFERASE YDAF-RELATED"/>
    <property type="match status" value="1"/>
</dbReference>
<sequence>MFTFKICEEIELKILELQDAEKLFTLINNNHDYLSKWLPWVNESTKVEVTQEFIQFELSRFAKNNGFSSGIIFNNELVGCIGVHDINWRNRKTSIGYWLGEKYQGSGVMTRACKGLLRYLIQDLGINRVEIRACSENYKSRAIPERLGFIHEGTIRQAEWIDGRFYDHVVYGILAEDIGV</sequence>
<dbReference type="Proteomes" id="UP001165962">
    <property type="component" value="Unassembled WGS sequence"/>
</dbReference>
<name>A0ABX0J9Q1_9BACL</name>
<dbReference type="SUPFAM" id="SSF55729">
    <property type="entry name" value="Acyl-CoA N-acyltransferases (Nat)"/>
    <property type="match status" value="1"/>
</dbReference>
<dbReference type="PROSITE" id="PS51186">
    <property type="entry name" value="GNAT"/>
    <property type="match status" value="1"/>
</dbReference>
<evidence type="ECO:0000313" key="3">
    <source>
        <dbReference type="Proteomes" id="UP001165962"/>
    </source>
</evidence>
<keyword evidence="3" id="KW-1185">Reference proteome</keyword>
<dbReference type="InterPro" id="IPR016181">
    <property type="entry name" value="Acyl_CoA_acyltransferase"/>
</dbReference>
<dbReference type="PANTHER" id="PTHR43441">
    <property type="entry name" value="RIBOSOMAL-PROTEIN-SERINE ACETYLTRANSFERASE"/>
    <property type="match status" value="1"/>
</dbReference>
<accession>A0ABX0J9Q1</accession>
<dbReference type="InterPro" id="IPR000182">
    <property type="entry name" value="GNAT_dom"/>
</dbReference>
<dbReference type="Pfam" id="PF13302">
    <property type="entry name" value="Acetyltransf_3"/>
    <property type="match status" value="1"/>
</dbReference>
<gene>
    <name evidence="2" type="ORF">G9U52_11615</name>
</gene>
<evidence type="ECO:0000313" key="2">
    <source>
        <dbReference type="EMBL" id="NHN30480.1"/>
    </source>
</evidence>
<comment type="caution">
    <text evidence="2">The sequence shown here is derived from an EMBL/GenBank/DDBJ whole genome shotgun (WGS) entry which is preliminary data.</text>
</comment>
<dbReference type="RefSeq" id="WP_166149638.1">
    <property type="nucleotide sequence ID" value="NZ_JAAOIW010000004.1"/>
</dbReference>
<proteinExistence type="predicted"/>
<reference evidence="2" key="1">
    <citation type="submission" date="2020-03" db="EMBL/GenBank/DDBJ databases">
        <title>Draft sequencing of Paenibacilllus sp. S3N08.</title>
        <authorList>
            <person name="Kim D.-U."/>
        </authorList>
    </citation>
    <scope>NUCLEOTIDE SEQUENCE</scope>
    <source>
        <strain evidence="2">S3N08</strain>
    </source>
</reference>
<feature type="domain" description="N-acetyltransferase" evidence="1">
    <location>
        <begin position="10"/>
        <end position="176"/>
    </location>
</feature>